<reference evidence="2" key="1">
    <citation type="journal article" date="2014" name="Genome Announc.">
        <title>Draft genome sequences of six enterohepatic helicobacter species isolated from humans and one from rhesus macaques.</title>
        <authorList>
            <person name="Shen Z."/>
            <person name="Sheh A."/>
            <person name="Young S.K."/>
            <person name="Abouelliel A."/>
            <person name="Ward D.V."/>
            <person name="Earl A.M."/>
            <person name="Fox J.G."/>
        </authorList>
    </citation>
    <scope>NUCLEOTIDE SEQUENCE [LARGE SCALE GENOMIC DNA]</scope>
    <source>
        <strain evidence="2">MIT 98-5489</strain>
    </source>
</reference>
<dbReference type="HOGENOM" id="CLU_030671_3_4_7"/>
<keyword evidence="2" id="KW-1185">Reference proteome</keyword>
<evidence type="ECO:0000313" key="1">
    <source>
        <dbReference type="EMBL" id="EEQ64537.1"/>
    </source>
</evidence>
<sequence>MDLTHTISERIRLYKDNTIDLSYSKKAEKDKIVRETNIEFNSHVGTHIDYPAHCMENGKYGNEYSLHYLFSKKVFLIDVDLKNEQFPRITKHFISNILIPKNVEILVIKTHFSDIRDSNRYIWSSPIIDSEIPLYLKEQFPLLKAVCFDVISVTSQLDREEGKKCHINFLSQECGREILIIEDANLNNLQKNDIIKRIFVLPLKFENMDGSPCSIVAEIERKG</sequence>
<evidence type="ECO:0000313" key="2">
    <source>
        <dbReference type="Proteomes" id="UP000003953"/>
    </source>
</evidence>
<proteinExistence type="predicted"/>
<dbReference type="Gene3D" id="3.50.30.50">
    <property type="entry name" value="Putative cyclase"/>
    <property type="match status" value="1"/>
</dbReference>
<dbReference type="Pfam" id="PF04199">
    <property type="entry name" value="Cyclase"/>
    <property type="match status" value="1"/>
</dbReference>
<dbReference type="InterPro" id="IPR007325">
    <property type="entry name" value="KFase/CYL"/>
</dbReference>
<dbReference type="PANTHER" id="PTHR31118">
    <property type="entry name" value="CYCLASE-LIKE PROTEIN 2"/>
    <property type="match status" value="1"/>
</dbReference>
<dbReference type="SUPFAM" id="SSF102198">
    <property type="entry name" value="Putative cyclase"/>
    <property type="match status" value="1"/>
</dbReference>
<dbReference type="eggNOG" id="COG1878">
    <property type="taxonomic scope" value="Bacteria"/>
</dbReference>
<dbReference type="PANTHER" id="PTHR31118:SF32">
    <property type="entry name" value="KYNURENINE FORMAMIDASE"/>
    <property type="match status" value="1"/>
</dbReference>
<dbReference type="AlphaFoldDB" id="C5F2P3"/>
<name>C5F2P3_9HELI</name>
<organism evidence="1 2">
    <name type="scientific">Helicobacter pullorum MIT 98-5489</name>
    <dbReference type="NCBI Taxonomy" id="537972"/>
    <lineage>
        <taxon>Bacteria</taxon>
        <taxon>Pseudomonadati</taxon>
        <taxon>Campylobacterota</taxon>
        <taxon>Epsilonproteobacteria</taxon>
        <taxon>Campylobacterales</taxon>
        <taxon>Helicobacteraceae</taxon>
        <taxon>Helicobacter</taxon>
    </lineage>
</organism>
<dbReference type="Proteomes" id="UP000003953">
    <property type="component" value="Unassembled WGS sequence"/>
</dbReference>
<dbReference type="InterPro" id="IPR037175">
    <property type="entry name" value="KFase_sf"/>
</dbReference>
<dbReference type="GO" id="GO:0004061">
    <property type="term" value="F:arylformamidase activity"/>
    <property type="evidence" value="ECO:0007669"/>
    <property type="project" value="InterPro"/>
</dbReference>
<protein>
    <submittedName>
        <fullName evidence="1">Putative cyclase</fullName>
    </submittedName>
</protein>
<dbReference type="GO" id="GO:0019441">
    <property type="term" value="P:L-tryptophan catabolic process to kynurenine"/>
    <property type="evidence" value="ECO:0007669"/>
    <property type="project" value="InterPro"/>
</dbReference>
<accession>C5F2P3</accession>
<dbReference type="EMBL" id="DS990468">
    <property type="protein sequence ID" value="EEQ64537.1"/>
    <property type="molecule type" value="Genomic_DNA"/>
</dbReference>
<gene>
    <name evidence="1" type="ORF">HPMG_01994</name>
</gene>